<organism evidence="7 8">
    <name type="scientific">Tepidiphilus baoligensis</name>
    <dbReference type="NCBI Taxonomy" id="2698687"/>
    <lineage>
        <taxon>Bacteria</taxon>
        <taxon>Pseudomonadati</taxon>
        <taxon>Pseudomonadota</taxon>
        <taxon>Hydrogenophilia</taxon>
        <taxon>Hydrogenophilales</taxon>
        <taxon>Hydrogenophilaceae</taxon>
        <taxon>Tepidiphilus</taxon>
    </lineage>
</organism>
<protein>
    <submittedName>
        <fullName evidence="7">DUF86 domain-containing protein</fullName>
    </submittedName>
</protein>
<dbReference type="PANTHER" id="PTHR34139">
    <property type="entry name" value="UPF0331 PROTEIN MJ0127"/>
    <property type="match status" value="1"/>
</dbReference>
<evidence type="ECO:0000256" key="1">
    <source>
        <dbReference type="ARBA" id="ARBA00022553"/>
    </source>
</evidence>
<keyword evidence="5" id="KW-0378">Hydrolase</keyword>
<keyword evidence="8" id="KW-1185">Reference proteome</keyword>
<dbReference type="InterPro" id="IPR037038">
    <property type="entry name" value="HepT-like_sf"/>
</dbReference>
<evidence type="ECO:0000256" key="5">
    <source>
        <dbReference type="ARBA" id="ARBA00022801"/>
    </source>
</evidence>
<keyword evidence="2" id="KW-1277">Toxin-antitoxin system</keyword>
<dbReference type="InterPro" id="IPR008201">
    <property type="entry name" value="HepT-like"/>
</dbReference>
<evidence type="ECO:0000313" key="7">
    <source>
        <dbReference type="EMBL" id="NMH15570.1"/>
    </source>
</evidence>
<proteinExistence type="inferred from homology"/>
<evidence type="ECO:0000256" key="3">
    <source>
        <dbReference type="ARBA" id="ARBA00022722"/>
    </source>
</evidence>
<evidence type="ECO:0000256" key="2">
    <source>
        <dbReference type="ARBA" id="ARBA00022649"/>
    </source>
</evidence>
<accession>A0ABX1QJP9</accession>
<dbReference type="RefSeq" id="WP_142809618.1">
    <property type="nucleotide sequence ID" value="NZ_JAAAUB010000001.1"/>
</dbReference>
<gene>
    <name evidence="7" type="ORF">GV368_00280</name>
</gene>
<dbReference type="Gene3D" id="1.20.120.580">
    <property type="entry name" value="bsu32300-like"/>
    <property type="match status" value="1"/>
</dbReference>
<dbReference type="InterPro" id="IPR051813">
    <property type="entry name" value="HepT_RNase_toxin"/>
</dbReference>
<evidence type="ECO:0000256" key="4">
    <source>
        <dbReference type="ARBA" id="ARBA00022741"/>
    </source>
</evidence>
<dbReference type="PANTHER" id="PTHR34139:SF1">
    <property type="entry name" value="RNASE MJ1380-RELATED"/>
    <property type="match status" value="1"/>
</dbReference>
<dbReference type="Proteomes" id="UP000669605">
    <property type="component" value="Unassembled WGS sequence"/>
</dbReference>
<reference evidence="7 8" key="1">
    <citation type="journal article" date="2020" name="Curr. Microbiol.">
        <title>Tepidiphilus baoligensis sp. nov., a Novel Bacterium of the Family Hydrogenophilaceae Isolated from an Oil Reservoir.</title>
        <authorList>
            <person name="Zhang X."/>
            <person name="Wang G."/>
            <person name="Ma X."/>
            <person name="Yu J."/>
            <person name="You J."/>
            <person name="Xue Y."/>
            <person name="Ma Y."/>
        </authorList>
    </citation>
    <scope>NUCLEOTIDE SEQUENCE [LARGE SCALE GENOMIC DNA]</scope>
    <source>
        <strain evidence="7 8">B18-69</strain>
    </source>
</reference>
<keyword evidence="1" id="KW-0597">Phosphoprotein</keyword>
<dbReference type="EMBL" id="JAAAUB010000001">
    <property type="protein sequence ID" value="NMH15570.1"/>
    <property type="molecule type" value="Genomic_DNA"/>
</dbReference>
<name>A0ABX1QJP9_9PROT</name>
<keyword evidence="4" id="KW-0547">Nucleotide-binding</keyword>
<comment type="similarity">
    <text evidence="6">Belongs to the HepT RNase toxin family.</text>
</comment>
<evidence type="ECO:0000313" key="8">
    <source>
        <dbReference type="Proteomes" id="UP000669605"/>
    </source>
</evidence>
<dbReference type="Pfam" id="PF01934">
    <property type="entry name" value="HepT-like"/>
    <property type="match status" value="1"/>
</dbReference>
<evidence type="ECO:0000256" key="6">
    <source>
        <dbReference type="ARBA" id="ARBA00024207"/>
    </source>
</evidence>
<comment type="caution">
    <text evidence="7">The sequence shown here is derived from an EMBL/GenBank/DDBJ whole genome shotgun (WGS) entry which is preliminary data.</text>
</comment>
<keyword evidence="3" id="KW-0540">Nuclease</keyword>
<sequence length="124" mass="14017">MKRPPSRPKLDDTARIRHMLDAARRALELARGKPIADLLPEDETALALARLLEILGEAARQVTPATRIRHPAIAWRDIADTRNRIIHEYFDVDLEIIASIVEHDLPELIPALEAVLNELAERNP</sequence>